<name>B6EUV9_9STRE</name>
<keyword evidence="2" id="KW-0472">Membrane</keyword>
<dbReference type="AlphaFoldDB" id="B6EUV9"/>
<protein>
    <submittedName>
        <fullName evidence="3">Truncated sortase</fullName>
    </submittedName>
</protein>
<accession>B6EUV9</accession>
<dbReference type="EMBL" id="AB281283">
    <property type="protein sequence ID" value="BAG80673.1"/>
    <property type="molecule type" value="Genomic_DNA"/>
</dbReference>
<evidence type="ECO:0000256" key="1">
    <source>
        <dbReference type="SAM" id="MobiDB-lite"/>
    </source>
</evidence>
<feature type="region of interest" description="Disordered" evidence="1">
    <location>
        <begin position="1"/>
        <end position="30"/>
    </location>
</feature>
<organism evidence="3">
    <name type="scientific">Streptococcus sobrinus</name>
    <dbReference type="NCBI Taxonomy" id="1310"/>
    <lineage>
        <taxon>Bacteria</taxon>
        <taxon>Bacillati</taxon>
        <taxon>Bacillota</taxon>
        <taxon>Bacilli</taxon>
        <taxon>Lactobacillales</taxon>
        <taxon>Streptococcaceae</taxon>
        <taxon>Streptococcus</taxon>
    </lineage>
</organism>
<feature type="transmembrane region" description="Helical" evidence="2">
    <location>
        <begin position="109"/>
        <end position="128"/>
    </location>
</feature>
<proteinExistence type="predicted"/>
<sequence>MKKRRRKRLMKKAKSRQSDFRTRKDSSKKKHHWFRTILVFLLLLVGLALVFNRSIRNSVIAWNTNKYQVSKVDKKTLTKNKKARLTMTLILLSRCQHNRLSAPRWMLKIYRLLAGLPFLIWNSTCLFLRD</sequence>
<evidence type="ECO:0000313" key="3">
    <source>
        <dbReference type="EMBL" id="BAG80673.1"/>
    </source>
</evidence>
<keyword evidence="2" id="KW-1133">Transmembrane helix</keyword>
<evidence type="ECO:0000256" key="2">
    <source>
        <dbReference type="SAM" id="Phobius"/>
    </source>
</evidence>
<reference evidence="3" key="1">
    <citation type="journal article" date="2009" name="Oral Microbiol. Immunol.">
        <title>Genes responsible for dextran-dependent aggregation of Streptococcus sobrinus strain 6715.</title>
        <authorList>
            <person name="Sato Y."/>
            <person name="Okamoto-Shibayama K."/>
            <person name="Takada K."/>
            <person name="Igarashi T."/>
            <person name="Hirasawa M."/>
        </authorList>
    </citation>
    <scope>NUCLEOTIDE SEQUENCE</scope>
    <source>
        <strain evidence="3">K1R</strain>
    </source>
</reference>
<keyword evidence="2" id="KW-0812">Transmembrane</keyword>
<gene>
    <name evidence="3" type="primary">srtA</name>
</gene>
<feature type="compositionally biased region" description="Basic residues" evidence="1">
    <location>
        <begin position="1"/>
        <end position="15"/>
    </location>
</feature>
<feature type="compositionally biased region" description="Basic and acidic residues" evidence="1">
    <location>
        <begin position="16"/>
        <end position="25"/>
    </location>
</feature>